<dbReference type="PANTHER" id="PTHR43537:SF51">
    <property type="entry name" value="HTH-TYPE TRANSCRIPTIONAL REGULATOR LGOR-RELATED"/>
    <property type="match status" value="1"/>
</dbReference>
<feature type="domain" description="GntR C-terminal" evidence="4">
    <location>
        <begin position="79"/>
        <end position="205"/>
    </location>
</feature>
<evidence type="ECO:0000313" key="5">
    <source>
        <dbReference type="EMBL" id="KHS42319.1"/>
    </source>
</evidence>
<keyword evidence="1" id="KW-0805">Transcription regulation</keyword>
<evidence type="ECO:0000256" key="1">
    <source>
        <dbReference type="ARBA" id="ARBA00023015"/>
    </source>
</evidence>
<dbReference type="SUPFAM" id="SSF46785">
    <property type="entry name" value="Winged helix' DNA-binding domain"/>
    <property type="match status" value="1"/>
</dbReference>
<dbReference type="RefSeq" id="WP_230487993.1">
    <property type="nucleotide sequence ID" value="NZ_JRVC01000030.1"/>
</dbReference>
<dbReference type="SUPFAM" id="SSF48008">
    <property type="entry name" value="GntR ligand-binding domain-like"/>
    <property type="match status" value="1"/>
</dbReference>
<dbReference type="InterPro" id="IPR011711">
    <property type="entry name" value="GntR_C"/>
</dbReference>
<comment type="caution">
    <text evidence="5">The sequence shown here is derived from an EMBL/GenBank/DDBJ whole genome shotgun (WGS) entry which is preliminary data.</text>
</comment>
<dbReference type="STRING" id="48936.NJ75_04226"/>
<reference evidence="5 6" key="1">
    <citation type="submission" date="2014-10" db="EMBL/GenBank/DDBJ databases">
        <title>Draft genome sequence of Novosphingobium subterraneum DSM 12447.</title>
        <authorList>
            <person name="Gan H.M."/>
            <person name="Gan H.Y."/>
            <person name="Savka M.A."/>
        </authorList>
    </citation>
    <scope>NUCLEOTIDE SEQUENCE [LARGE SCALE GENOMIC DNA]</scope>
    <source>
        <strain evidence="5 6">DSM 12447</strain>
    </source>
</reference>
<accession>A0A0B8Z7S8</accession>
<evidence type="ECO:0000256" key="3">
    <source>
        <dbReference type="ARBA" id="ARBA00023163"/>
    </source>
</evidence>
<dbReference type="AlphaFoldDB" id="A0A0B8Z7S8"/>
<evidence type="ECO:0000256" key="2">
    <source>
        <dbReference type="ARBA" id="ARBA00023125"/>
    </source>
</evidence>
<keyword evidence="6" id="KW-1185">Reference proteome</keyword>
<dbReference type="Gene3D" id="1.20.120.530">
    <property type="entry name" value="GntR ligand-binding domain-like"/>
    <property type="match status" value="1"/>
</dbReference>
<organism evidence="5 6">
    <name type="scientific">Novosphingobium subterraneum</name>
    <dbReference type="NCBI Taxonomy" id="48936"/>
    <lineage>
        <taxon>Bacteria</taxon>
        <taxon>Pseudomonadati</taxon>
        <taxon>Pseudomonadota</taxon>
        <taxon>Alphaproteobacteria</taxon>
        <taxon>Sphingomonadales</taxon>
        <taxon>Sphingomonadaceae</taxon>
        <taxon>Novosphingobium</taxon>
    </lineage>
</organism>
<name>A0A0B8Z7S8_9SPHN</name>
<dbReference type="GO" id="GO:0003677">
    <property type="term" value="F:DNA binding"/>
    <property type="evidence" value="ECO:0007669"/>
    <property type="project" value="UniProtKB-KW"/>
</dbReference>
<dbReference type="PANTHER" id="PTHR43537">
    <property type="entry name" value="TRANSCRIPTIONAL REGULATOR, GNTR FAMILY"/>
    <property type="match status" value="1"/>
</dbReference>
<dbReference type="InterPro" id="IPR008920">
    <property type="entry name" value="TF_FadR/GntR_C"/>
</dbReference>
<keyword evidence="2" id="KW-0238">DNA-binding</keyword>
<proteinExistence type="predicted"/>
<gene>
    <name evidence="5" type="ORF">NJ75_04226</name>
</gene>
<protein>
    <submittedName>
        <fullName evidence="5">GntR family transcriptional regulator</fullName>
    </submittedName>
</protein>
<evidence type="ECO:0000313" key="6">
    <source>
        <dbReference type="Proteomes" id="UP000031338"/>
    </source>
</evidence>
<sequence>MTRAQSLSELMFLEIRFGVLSARYLPGQAISKAEVGEVYDCRPAGVAEVLSALTHEGYLIRQGRSDFAVRAWGREEVEDLFEMRANFEGLAAFRAAERASDAEISLLSALAAEAREAMPEDPDSLERVVIENLRFHVEVMRMSRIPQIPDMARMVLPNALHRRIVWSQRAEDAEQSFRMHQKIASAIAERSGSMARLLMREDIYSSREAVLATIADLVGREASETATIVRFAPTFEFEGRLYGQGTREPGADGRTIPFGVPAANLR</sequence>
<keyword evidence="3" id="KW-0804">Transcription</keyword>
<evidence type="ECO:0000259" key="4">
    <source>
        <dbReference type="SMART" id="SM00895"/>
    </source>
</evidence>
<dbReference type="SMART" id="SM00895">
    <property type="entry name" value="FCD"/>
    <property type="match status" value="1"/>
</dbReference>
<dbReference type="InterPro" id="IPR036390">
    <property type="entry name" value="WH_DNA-bd_sf"/>
</dbReference>
<dbReference type="Proteomes" id="UP000031338">
    <property type="component" value="Unassembled WGS sequence"/>
</dbReference>
<dbReference type="PATRIC" id="fig|48936.3.peg.4258"/>
<dbReference type="Pfam" id="PF07729">
    <property type="entry name" value="FCD"/>
    <property type="match status" value="1"/>
</dbReference>
<dbReference type="EMBL" id="JRVC01000030">
    <property type="protein sequence ID" value="KHS42319.1"/>
    <property type="molecule type" value="Genomic_DNA"/>
</dbReference>